<reference evidence="1" key="1">
    <citation type="journal article" date="2015" name="Front. Microbiol.">
        <title>Combining genomic sequencing methods to explore viral diversity and reveal potential virus-host interactions.</title>
        <authorList>
            <person name="Chow C.E."/>
            <person name="Winget D.M."/>
            <person name="White R.A.III."/>
            <person name="Hallam S.J."/>
            <person name="Suttle C.A."/>
        </authorList>
    </citation>
    <scope>NUCLEOTIDE SEQUENCE</scope>
    <source>
        <strain evidence="1">Oxic1_1</strain>
    </source>
</reference>
<sequence>MVSQPFTEAHMSLNFLLVLLYLTKLKQLHVSVIAKSSQPLLMLPDGLFQPPELPTSTSVRHLSILLGVDTTY</sequence>
<organism evidence="1">
    <name type="scientific">uncultured marine virus</name>
    <dbReference type="NCBI Taxonomy" id="186617"/>
    <lineage>
        <taxon>Viruses</taxon>
        <taxon>environmental samples</taxon>
    </lineage>
</organism>
<dbReference type="EMBL" id="KR029596">
    <property type="protein sequence ID" value="AKH47556.1"/>
    <property type="molecule type" value="Genomic_DNA"/>
</dbReference>
<evidence type="ECO:0000313" key="1">
    <source>
        <dbReference type="EMBL" id="AKH47556.1"/>
    </source>
</evidence>
<name>A0A0F7L911_9VIRU</name>
<reference evidence="1" key="2">
    <citation type="submission" date="2015-03" db="EMBL/GenBank/DDBJ databases">
        <authorList>
            <person name="Chow C.-E.T."/>
            <person name="Winget D.M."/>
            <person name="White R.A.III."/>
            <person name="Hallam S.J."/>
            <person name="Suttle C.A."/>
        </authorList>
    </citation>
    <scope>NUCLEOTIDE SEQUENCE</scope>
    <source>
        <strain evidence="1">Oxic1_1</strain>
    </source>
</reference>
<accession>A0A0F7L911</accession>
<protein>
    <submittedName>
        <fullName evidence="1">Uncharacterized protein</fullName>
    </submittedName>
</protein>
<proteinExistence type="predicted"/>